<accession>A0A0E3F9Y2</accession>
<organism evidence="1 2">
    <name type="scientific">Synechococcus phage S-MbCM6</name>
    <dbReference type="NCBI Taxonomy" id="3126011"/>
    <lineage>
        <taxon>Viruses</taxon>
        <taxon>Duplodnaviria</taxon>
        <taxon>Heunggongvirae</taxon>
        <taxon>Uroviricota</taxon>
        <taxon>Caudoviricetes</taxon>
        <taxon>Pantevenvirales</taxon>
        <taxon>Kyanoviridae</taxon>
        <taxon>Namakavirus</taxon>
        <taxon>Namakavirus smbcm6</taxon>
    </lineage>
</organism>
<dbReference type="InterPro" id="IPR036327">
    <property type="entry name" value="Gp8_sf"/>
</dbReference>
<proteinExistence type="predicted"/>
<gene>
    <name evidence="1" type="ORF">Syn7803C97_81</name>
</gene>
<reference evidence="1 2" key="1">
    <citation type="submission" date="2013-12" db="EMBL/GenBank/DDBJ databases">
        <title>Ecological redundancy of diverse viral populations within a natural community.</title>
        <authorList>
            <person name="Gregory A.C."/>
            <person name="LaButti K."/>
            <person name="Copeland A."/>
            <person name="Woyke T."/>
            <person name="Sullivan M.B."/>
        </authorList>
    </citation>
    <scope>NUCLEOTIDE SEQUENCE [LARGE SCALE GENOMIC DNA]</scope>
    <source>
        <strain evidence="1">Syn7803C97</strain>
    </source>
</reference>
<dbReference type="Proteomes" id="UP000185277">
    <property type="component" value="Segment"/>
</dbReference>
<dbReference type="SUPFAM" id="SSF89433">
    <property type="entry name" value="Baseplate structural protein gp8"/>
    <property type="match status" value="1"/>
</dbReference>
<name>A0A0E3F9Y2_9CAUD</name>
<dbReference type="EMBL" id="KJ019063">
    <property type="protein sequence ID" value="AIX22634.1"/>
    <property type="molecule type" value="Genomic_DNA"/>
</dbReference>
<evidence type="ECO:0000313" key="1">
    <source>
        <dbReference type="EMBL" id="AIX22634.1"/>
    </source>
</evidence>
<sequence>MAALLTDQFRIFSASKFIKSLEGPIAIQSDADAGGTRDRLYIFY</sequence>
<protein>
    <submittedName>
        <fullName evidence="1">Baseplate wedge protein</fullName>
    </submittedName>
</protein>
<evidence type="ECO:0000313" key="2">
    <source>
        <dbReference type="Proteomes" id="UP000185277"/>
    </source>
</evidence>